<sequence>MNRIKKAYETIKASNTLRAQIETTIRRERRKRRALRGCAGTAACLLILCVAGVNLSPAMAQAVAAVPGLDGVVRVLTLGRYQSSDGGYEADITTPKIEGLLDPELEARLNEQFQENANAVIAAFEKDVKELKAQFGDETVHMGVDSGYMVKTDNDDILALDVYILYTAGSSSTKHTFYTIDKRTGTLLTLPGLFRDGADYVTPISAYIRAEMERLNRDEGGMFFLDGEGAAFDGFTQIRPDQNFYINNDGNLVIAFDKYEVAAGAQGSPEFVIPDEAIGAIRK</sequence>
<keyword evidence="1" id="KW-0472">Membrane</keyword>
<dbReference type="InterPro" id="IPR021729">
    <property type="entry name" value="DUF3298"/>
</dbReference>
<reference evidence="3" key="1">
    <citation type="submission" date="2020-10" db="EMBL/GenBank/DDBJ databases">
        <authorList>
            <person name="Gilroy R."/>
        </authorList>
    </citation>
    <scope>NUCLEOTIDE SEQUENCE</scope>
    <source>
        <strain evidence="3">4920</strain>
    </source>
</reference>
<dbReference type="AlphaFoldDB" id="A0A9D1SZJ1"/>
<evidence type="ECO:0000259" key="2">
    <source>
        <dbReference type="Pfam" id="PF11738"/>
    </source>
</evidence>
<feature type="transmembrane region" description="Helical" evidence="1">
    <location>
        <begin position="34"/>
        <end position="53"/>
    </location>
</feature>
<gene>
    <name evidence="3" type="ORF">IAC74_00500</name>
</gene>
<dbReference type="InterPro" id="IPR037126">
    <property type="entry name" value="PdaC/RsiV-like_sf"/>
</dbReference>
<dbReference type="Proteomes" id="UP000886743">
    <property type="component" value="Unassembled WGS sequence"/>
</dbReference>
<protein>
    <submittedName>
        <fullName evidence="3">DUF3298 domain-containing protein</fullName>
    </submittedName>
</protein>
<accession>A0A9D1SZJ1</accession>
<comment type="caution">
    <text evidence="3">The sequence shown here is derived from an EMBL/GenBank/DDBJ whole genome shotgun (WGS) entry which is preliminary data.</text>
</comment>
<dbReference type="Gene3D" id="3.30.565.40">
    <property type="entry name" value="Fervidobacterium nodosum Rt17-B1 like"/>
    <property type="match status" value="1"/>
</dbReference>
<organism evidence="3 4">
    <name type="scientific">Candidatus Aphodoplasma excrementigallinarum</name>
    <dbReference type="NCBI Taxonomy" id="2840673"/>
    <lineage>
        <taxon>Bacteria</taxon>
        <taxon>Bacillati</taxon>
        <taxon>Bacillota</taxon>
        <taxon>Clostridia</taxon>
        <taxon>Eubacteriales</taxon>
        <taxon>Candidatus Aphodoplasma</taxon>
    </lineage>
</organism>
<evidence type="ECO:0000256" key="1">
    <source>
        <dbReference type="SAM" id="Phobius"/>
    </source>
</evidence>
<dbReference type="Gene3D" id="3.90.640.20">
    <property type="entry name" value="Heat-shock cognate protein, ATPase"/>
    <property type="match status" value="1"/>
</dbReference>
<feature type="domain" description="DUF3298" evidence="2">
    <location>
        <begin position="193"/>
        <end position="274"/>
    </location>
</feature>
<evidence type="ECO:0000313" key="4">
    <source>
        <dbReference type="Proteomes" id="UP000886743"/>
    </source>
</evidence>
<proteinExistence type="predicted"/>
<dbReference type="EMBL" id="DVOF01000010">
    <property type="protein sequence ID" value="HIV02022.1"/>
    <property type="molecule type" value="Genomic_DNA"/>
</dbReference>
<name>A0A9D1SZJ1_9FIRM</name>
<dbReference type="Pfam" id="PF11738">
    <property type="entry name" value="DUF3298"/>
    <property type="match status" value="1"/>
</dbReference>
<keyword evidence="1" id="KW-0812">Transmembrane</keyword>
<evidence type="ECO:0000313" key="3">
    <source>
        <dbReference type="EMBL" id="HIV02022.1"/>
    </source>
</evidence>
<reference evidence="3" key="2">
    <citation type="journal article" date="2021" name="PeerJ">
        <title>Extensive microbial diversity within the chicken gut microbiome revealed by metagenomics and culture.</title>
        <authorList>
            <person name="Gilroy R."/>
            <person name="Ravi A."/>
            <person name="Getino M."/>
            <person name="Pursley I."/>
            <person name="Horton D.L."/>
            <person name="Alikhan N.F."/>
            <person name="Baker D."/>
            <person name="Gharbi K."/>
            <person name="Hall N."/>
            <person name="Watson M."/>
            <person name="Adriaenssens E.M."/>
            <person name="Foster-Nyarko E."/>
            <person name="Jarju S."/>
            <person name="Secka A."/>
            <person name="Antonio M."/>
            <person name="Oren A."/>
            <person name="Chaudhuri R.R."/>
            <person name="La Ragione R."/>
            <person name="Hildebrand F."/>
            <person name="Pallen M.J."/>
        </authorList>
    </citation>
    <scope>NUCLEOTIDE SEQUENCE</scope>
    <source>
        <strain evidence="3">4920</strain>
    </source>
</reference>
<keyword evidence="1" id="KW-1133">Transmembrane helix</keyword>